<keyword evidence="3" id="KW-1185">Reference proteome</keyword>
<dbReference type="EMBL" id="BGZK01000140">
    <property type="protein sequence ID" value="GBP22483.1"/>
    <property type="molecule type" value="Genomic_DNA"/>
</dbReference>
<evidence type="ECO:0000313" key="2">
    <source>
        <dbReference type="EMBL" id="GBP22483.1"/>
    </source>
</evidence>
<gene>
    <name evidence="2" type="ORF">EVAR_78660_1</name>
</gene>
<protein>
    <submittedName>
        <fullName evidence="2">Uncharacterized protein</fullName>
    </submittedName>
</protein>
<sequence>MLANTRAVKKMKAVCRSISYHFLQPLAHSEIALSPVLRLPSGRASPYRRTTTEIKHVNLFTPYASPMRFECCVHNVQKHFGARWPTPPRAPPSSNYPRRGYPAPSIDDSEKPERSADRVCPPPDASRQARVNPAEGTWLPAGGRVRKRLFTSVLVYIGRRLTRPLQLQAR</sequence>
<feature type="compositionally biased region" description="Basic and acidic residues" evidence="1">
    <location>
        <begin position="108"/>
        <end position="117"/>
    </location>
</feature>
<evidence type="ECO:0000313" key="3">
    <source>
        <dbReference type="Proteomes" id="UP000299102"/>
    </source>
</evidence>
<reference evidence="2 3" key="1">
    <citation type="journal article" date="2019" name="Commun. Biol.">
        <title>The bagworm genome reveals a unique fibroin gene that provides high tensile strength.</title>
        <authorList>
            <person name="Kono N."/>
            <person name="Nakamura H."/>
            <person name="Ohtoshi R."/>
            <person name="Tomita M."/>
            <person name="Numata K."/>
            <person name="Arakawa K."/>
        </authorList>
    </citation>
    <scope>NUCLEOTIDE SEQUENCE [LARGE SCALE GENOMIC DNA]</scope>
</reference>
<accession>A0A4C1U7U2</accession>
<dbReference type="AlphaFoldDB" id="A0A4C1U7U2"/>
<proteinExistence type="predicted"/>
<dbReference type="Proteomes" id="UP000299102">
    <property type="component" value="Unassembled WGS sequence"/>
</dbReference>
<name>A0A4C1U7U2_EUMVA</name>
<comment type="caution">
    <text evidence="2">The sequence shown here is derived from an EMBL/GenBank/DDBJ whole genome shotgun (WGS) entry which is preliminary data.</text>
</comment>
<evidence type="ECO:0000256" key="1">
    <source>
        <dbReference type="SAM" id="MobiDB-lite"/>
    </source>
</evidence>
<organism evidence="2 3">
    <name type="scientific">Eumeta variegata</name>
    <name type="common">Bagworm moth</name>
    <name type="synonym">Eumeta japonica</name>
    <dbReference type="NCBI Taxonomy" id="151549"/>
    <lineage>
        <taxon>Eukaryota</taxon>
        <taxon>Metazoa</taxon>
        <taxon>Ecdysozoa</taxon>
        <taxon>Arthropoda</taxon>
        <taxon>Hexapoda</taxon>
        <taxon>Insecta</taxon>
        <taxon>Pterygota</taxon>
        <taxon>Neoptera</taxon>
        <taxon>Endopterygota</taxon>
        <taxon>Lepidoptera</taxon>
        <taxon>Glossata</taxon>
        <taxon>Ditrysia</taxon>
        <taxon>Tineoidea</taxon>
        <taxon>Psychidae</taxon>
        <taxon>Oiketicinae</taxon>
        <taxon>Eumeta</taxon>
    </lineage>
</organism>
<feature type="region of interest" description="Disordered" evidence="1">
    <location>
        <begin position="82"/>
        <end position="138"/>
    </location>
</feature>